<dbReference type="GO" id="GO:0016020">
    <property type="term" value="C:membrane"/>
    <property type="evidence" value="ECO:0007669"/>
    <property type="project" value="UniProtKB-SubCell"/>
</dbReference>
<evidence type="ECO:0000313" key="10">
    <source>
        <dbReference type="Proteomes" id="UP000694388"/>
    </source>
</evidence>
<sequence>MAGFAQLFRGRLLLLTNTLASGTMMAIGDALEQGREAYVHCGTLEEHQYNWSRTRNMLTVGCFQGSFAHAWYSWLDRQLPGKSVRTVARKVSLDCIVASPFFITTYILGLGTLDRQSFGESWKEIKQKFLTYILADWLFWPPVQTVNFLFVPAKFRVLGVCLSTIIFDTFLSYLKYQYGEKQPEKLQQAGIEETTKEILPSSTMSSESKQEM</sequence>
<feature type="region of interest" description="Disordered" evidence="7">
    <location>
        <begin position="188"/>
        <end position="212"/>
    </location>
</feature>
<feature type="signal peptide" evidence="8">
    <location>
        <begin position="1"/>
        <end position="22"/>
    </location>
</feature>
<evidence type="ECO:0000256" key="3">
    <source>
        <dbReference type="ARBA" id="ARBA00022692"/>
    </source>
</evidence>
<dbReference type="GeneTree" id="ENSGT00940000170566"/>
<dbReference type="Pfam" id="PF04117">
    <property type="entry name" value="Mpv17_PMP22"/>
    <property type="match status" value="1"/>
</dbReference>
<reference evidence="9" key="1">
    <citation type="submission" date="2025-08" db="UniProtKB">
        <authorList>
            <consortium name="Ensembl"/>
        </authorList>
    </citation>
    <scope>IDENTIFICATION</scope>
</reference>
<dbReference type="InterPro" id="IPR007248">
    <property type="entry name" value="Mpv17_PMP22"/>
</dbReference>
<evidence type="ECO:0000256" key="7">
    <source>
        <dbReference type="SAM" id="MobiDB-lite"/>
    </source>
</evidence>
<evidence type="ECO:0000256" key="5">
    <source>
        <dbReference type="ARBA" id="ARBA00023136"/>
    </source>
</evidence>
<dbReference type="GO" id="GO:0061668">
    <property type="term" value="P:mitochondrial ribosome assembly"/>
    <property type="evidence" value="ECO:0007669"/>
    <property type="project" value="TreeGrafter"/>
</dbReference>
<keyword evidence="8" id="KW-0732">Signal</keyword>
<evidence type="ECO:0000256" key="6">
    <source>
        <dbReference type="RuleBase" id="RU363053"/>
    </source>
</evidence>
<dbReference type="PANTHER" id="PTHR11266">
    <property type="entry name" value="PEROXISOMAL MEMBRANE PROTEIN 2, PXMP2 MPV17"/>
    <property type="match status" value="1"/>
</dbReference>
<feature type="chain" id="PRO_5034192562" description="Mpv17-like protein 2" evidence="8">
    <location>
        <begin position="23"/>
        <end position="212"/>
    </location>
</feature>
<evidence type="ECO:0000256" key="1">
    <source>
        <dbReference type="ARBA" id="ARBA00004141"/>
    </source>
</evidence>
<organism evidence="9 10">
    <name type="scientific">Eptatretus burgeri</name>
    <name type="common">Inshore hagfish</name>
    <dbReference type="NCBI Taxonomy" id="7764"/>
    <lineage>
        <taxon>Eukaryota</taxon>
        <taxon>Metazoa</taxon>
        <taxon>Chordata</taxon>
        <taxon>Craniata</taxon>
        <taxon>Vertebrata</taxon>
        <taxon>Cyclostomata</taxon>
        <taxon>Myxini</taxon>
        <taxon>Myxiniformes</taxon>
        <taxon>Myxinidae</taxon>
        <taxon>Eptatretinae</taxon>
        <taxon>Eptatretus</taxon>
    </lineage>
</organism>
<evidence type="ECO:0000256" key="2">
    <source>
        <dbReference type="ARBA" id="ARBA00006824"/>
    </source>
</evidence>
<keyword evidence="4" id="KW-1133">Transmembrane helix</keyword>
<evidence type="ECO:0000313" key="9">
    <source>
        <dbReference type="Ensembl" id="ENSEBUP00000024240.1"/>
    </source>
</evidence>
<evidence type="ECO:0000256" key="8">
    <source>
        <dbReference type="SAM" id="SignalP"/>
    </source>
</evidence>
<name>A0A8C4R4H8_EPTBU</name>
<protein>
    <recommendedName>
        <fullName evidence="11">Mpv17-like protein 2</fullName>
    </recommendedName>
</protein>
<evidence type="ECO:0008006" key="11">
    <source>
        <dbReference type="Google" id="ProtNLM"/>
    </source>
</evidence>
<accession>A0A8C4R4H8</accession>
<dbReference type="GO" id="GO:0005739">
    <property type="term" value="C:mitochondrion"/>
    <property type="evidence" value="ECO:0007669"/>
    <property type="project" value="TreeGrafter"/>
</dbReference>
<dbReference type="Proteomes" id="UP000694388">
    <property type="component" value="Unplaced"/>
</dbReference>
<dbReference type="OMA" id="IHTITEF"/>
<keyword evidence="5" id="KW-0472">Membrane</keyword>
<keyword evidence="10" id="KW-1185">Reference proteome</keyword>
<dbReference type="PANTHER" id="PTHR11266:SF8">
    <property type="entry name" value="MPV17-LIKE PROTEIN 2"/>
    <property type="match status" value="1"/>
</dbReference>
<proteinExistence type="inferred from homology"/>
<dbReference type="Ensembl" id="ENSEBUT00000024816.1">
    <property type="protein sequence ID" value="ENSEBUP00000024240.1"/>
    <property type="gene ID" value="ENSEBUG00000014936.1"/>
</dbReference>
<comment type="similarity">
    <text evidence="2 6">Belongs to the peroxisomal membrane protein PXMP2/4 family.</text>
</comment>
<feature type="compositionally biased region" description="Polar residues" evidence="7">
    <location>
        <begin position="200"/>
        <end position="212"/>
    </location>
</feature>
<evidence type="ECO:0000256" key="4">
    <source>
        <dbReference type="ARBA" id="ARBA00022989"/>
    </source>
</evidence>
<dbReference type="AlphaFoldDB" id="A0A8C4R4H8"/>
<keyword evidence="3" id="KW-0812">Transmembrane</keyword>
<reference evidence="9" key="2">
    <citation type="submission" date="2025-09" db="UniProtKB">
        <authorList>
            <consortium name="Ensembl"/>
        </authorList>
    </citation>
    <scope>IDENTIFICATION</scope>
</reference>
<comment type="subcellular location">
    <subcellularLocation>
        <location evidence="1">Membrane</location>
        <topology evidence="1">Multi-pass membrane protein</topology>
    </subcellularLocation>
</comment>